<evidence type="ECO:0000256" key="9">
    <source>
        <dbReference type="ARBA" id="ARBA00023136"/>
    </source>
</evidence>
<keyword evidence="8" id="KW-0902">Two-component regulatory system</keyword>
<keyword evidence="10" id="KW-0812">Transmembrane</keyword>
<dbReference type="Pfam" id="PF02518">
    <property type="entry name" value="HATPase_c"/>
    <property type="match status" value="1"/>
</dbReference>
<dbReference type="EC" id="2.7.13.3" evidence="3"/>
<evidence type="ECO:0000256" key="6">
    <source>
        <dbReference type="ARBA" id="ARBA00022679"/>
    </source>
</evidence>
<protein>
    <recommendedName>
        <fullName evidence="3">histidine kinase</fullName>
        <ecNumber evidence="3">2.7.13.3</ecNumber>
    </recommendedName>
</protein>
<evidence type="ECO:0000256" key="7">
    <source>
        <dbReference type="ARBA" id="ARBA00022777"/>
    </source>
</evidence>
<dbReference type="AlphaFoldDB" id="A0A9X1XZ44"/>
<name>A0A9X1XZ44_9BACL</name>
<evidence type="ECO:0000313" key="13">
    <source>
        <dbReference type="Proteomes" id="UP001139534"/>
    </source>
</evidence>
<dbReference type="PANTHER" id="PTHR34220">
    <property type="entry name" value="SENSOR HISTIDINE KINASE YPDA"/>
    <property type="match status" value="1"/>
</dbReference>
<feature type="transmembrane region" description="Helical" evidence="10">
    <location>
        <begin position="272"/>
        <end position="296"/>
    </location>
</feature>
<keyword evidence="10" id="KW-1133">Transmembrane helix</keyword>
<dbReference type="Pfam" id="PF06580">
    <property type="entry name" value="His_kinase"/>
    <property type="match status" value="1"/>
</dbReference>
<evidence type="ECO:0000256" key="2">
    <source>
        <dbReference type="ARBA" id="ARBA00004651"/>
    </source>
</evidence>
<dbReference type="SUPFAM" id="SSF55874">
    <property type="entry name" value="ATPase domain of HSP90 chaperone/DNA topoisomerase II/histidine kinase"/>
    <property type="match status" value="1"/>
</dbReference>
<gene>
    <name evidence="12" type="ORF">M0651_12260</name>
</gene>
<dbReference type="Gene3D" id="3.30.565.10">
    <property type="entry name" value="Histidine kinase-like ATPase, C-terminal domain"/>
    <property type="match status" value="1"/>
</dbReference>
<evidence type="ECO:0000256" key="8">
    <source>
        <dbReference type="ARBA" id="ARBA00023012"/>
    </source>
</evidence>
<dbReference type="RefSeq" id="WP_248552032.1">
    <property type="nucleotide sequence ID" value="NZ_JALPRK010000010.1"/>
</dbReference>
<dbReference type="SUPFAM" id="SSF158472">
    <property type="entry name" value="HAMP domain-like"/>
    <property type="match status" value="1"/>
</dbReference>
<dbReference type="Pfam" id="PF00672">
    <property type="entry name" value="HAMP"/>
    <property type="match status" value="1"/>
</dbReference>
<comment type="caution">
    <text evidence="12">The sequence shown here is derived from an EMBL/GenBank/DDBJ whole genome shotgun (WGS) entry which is preliminary data.</text>
</comment>
<evidence type="ECO:0000256" key="4">
    <source>
        <dbReference type="ARBA" id="ARBA00022475"/>
    </source>
</evidence>
<dbReference type="GO" id="GO:0000155">
    <property type="term" value="F:phosphorelay sensor kinase activity"/>
    <property type="evidence" value="ECO:0007669"/>
    <property type="project" value="InterPro"/>
</dbReference>
<keyword evidence="5" id="KW-0597">Phosphoprotein</keyword>
<accession>A0A9X1XZ44</accession>
<keyword evidence="6" id="KW-0808">Transferase</keyword>
<reference evidence="12" key="1">
    <citation type="submission" date="2022-04" db="EMBL/GenBank/DDBJ databases">
        <authorList>
            <person name="Seo M.-J."/>
        </authorList>
    </citation>
    <scope>NUCLEOTIDE SEQUENCE</scope>
    <source>
        <strain evidence="12">MBLB2552</strain>
    </source>
</reference>
<dbReference type="Proteomes" id="UP001139534">
    <property type="component" value="Unassembled WGS sequence"/>
</dbReference>
<evidence type="ECO:0000256" key="10">
    <source>
        <dbReference type="SAM" id="Phobius"/>
    </source>
</evidence>
<evidence type="ECO:0000259" key="11">
    <source>
        <dbReference type="PROSITE" id="PS50885"/>
    </source>
</evidence>
<evidence type="ECO:0000256" key="3">
    <source>
        <dbReference type="ARBA" id="ARBA00012438"/>
    </source>
</evidence>
<dbReference type="CDD" id="cd06225">
    <property type="entry name" value="HAMP"/>
    <property type="match status" value="1"/>
</dbReference>
<organism evidence="12 13">
    <name type="scientific">Paenibacillus mellifer</name>
    <dbReference type="NCBI Taxonomy" id="2937794"/>
    <lineage>
        <taxon>Bacteria</taxon>
        <taxon>Bacillati</taxon>
        <taxon>Bacillota</taxon>
        <taxon>Bacilli</taxon>
        <taxon>Bacillales</taxon>
        <taxon>Paenibacillaceae</taxon>
        <taxon>Paenibacillus</taxon>
    </lineage>
</organism>
<dbReference type="InterPro" id="IPR004358">
    <property type="entry name" value="Sig_transdc_His_kin-like_C"/>
</dbReference>
<comment type="catalytic activity">
    <reaction evidence="1">
        <text>ATP + protein L-histidine = ADP + protein N-phospho-L-histidine.</text>
        <dbReference type="EC" id="2.7.13.3"/>
    </reaction>
</comment>
<dbReference type="Gene3D" id="6.10.340.10">
    <property type="match status" value="1"/>
</dbReference>
<dbReference type="PRINTS" id="PR00344">
    <property type="entry name" value="BCTRLSENSOR"/>
</dbReference>
<evidence type="ECO:0000256" key="5">
    <source>
        <dbReference type="ARBA" id="ARBA00022553"/>
    </source>
</evidence>
<comment type="subcellular location">
    <subcellularLocation>
        <location evidence="2">Cell membrane</location>
        <topology evidence="2">Multi-pass membrane protein</topology>
    </subcellularLocation>
</comment>
<evidence type="ECO:0000256" key="1">
    <source>
        <dbReference type="ARBA" id="ARBA00000085"/>
    </source>
</evidence>
<dbReference type="InterPro" id="IPR010559">
    <property type="entry name" value="Sig_transdc_His_kin_internal"/>
</dbReference>
<keyword evidence="9 10" id="KW-0472">Membrane</keyword>
<dbReference type="PANTHER" id="PTHR34220:SF7">
    <property type="entry name" value="SENSOR HISTIDINE KINASE YPDA"/>
    <property type="match status" value="1"/>
</dbReference>
<dbReference type="InterPro" id="IPR003594">
    <property type="entry name" value="HATPase_dom"/>
</dbReference>
<proteinExistence type="predicted"/>
<keyword evidence="4" id="KW-1003">Cell membrane</keyword>
<dbReference type="EMBL" id="JALPRK010000010">
    <property type="protein sequence ID" value="MCK8487947.1"/>
    <property type="molecule type" value="Genomic_DNA"/>
</dbReference>
<sequence>MFGLVIFSTIPLIISWVYRLSSETIINQNTQYNTELVSLIKQRISDNYANVSSMMMNVGYNPTVQQFLVEKDKLQSYYLSQKVEGLLSIARNMNTDVLDIIVVGQSNARISLAGRTKYVTDLMNTAEDDGVVYYAGYSPPDRILDKSKMLFGMNIFASGDTPLYGENIGYLAVLVDMKAIQTEFAGNPRLAGTSFFMMDHKGLIYSNSAEPQEMLDQIQMKTSGNDGETILETISGKRYAIQSFDLPEISGRIVTAVPVHNLIRGLEKLKKISFGLLALTLLVLSIPYTMLVMNLLKPLSRLIRYMNQLKAGNLEVLNNKVDLRGYAEIEIISRQFNIMTTRIQDLTSRLIDATTQLYQSDLEKQRAEYAYLQSQINPHFLSNTLDSIKGVAIVKGNHEIFEMTTALSTMLRYSIKGNEEVTLGEELKIAGSCVKIYQGRFPGKFTYKLICPKEWLTISVPKMILQPIVENALGHGLEAQGNGVLLISVDKSHEGFLKISVEDNGVGIDEKRLSQLTQLLTHRNMGSGHHIGLLNVHNRLNLKYGDPFGIRLHSQQGNGTKADLILPGTLIGEQGA</sequence>
<dbReference type="GO" id="GO:0005886">
    <property type="term" value="C:plasma membrane"/>
    <property type="evidence" value="ECO:0007669"/>
    <property type="project" value="UniProtKB-SubCell"/>
</dbReference>
<dbReference type="InterPro" id="IPR003660">
    <property type="entry name" value="HAMP_dom"/>
</dbReference>
<keyword evidence="7 12" id="KW-0418">Kinase</keyword>
<evidence type="ECO:0000313" key="12">
    <source>
        <dbReference type="EMBL" id="MCK8487947.1"/>
    </source>
</evidence>
<dbReference type="PROSITE" id="PS50885">
    <property type="entry name" value="HAMP"/>
    <property type="match status" value="1"/>
</dbReference>
<dbReference type="SMART" id="SM00387">
    <property type="entry name" value="HATPase_c"/>
    <property type="match status" value="1"/>
</dbReference>
<dbReference type="InterPro" id="IPR036890">
    <property type="entry name" value="HATPase_C_sf"/>
</dbReference>
<dbReference type="InterPro" id="IPR050640">
    <property type="entry name" value="Bact_2-comp_sensor_kinase"/>
</dbReference>
<keyword evidence="13" id="KW-1185">Reference proteome</keyword>
<feature type="domain" description="HAMP" evidence="11">
    <location>
        <begin position="293"/>
        <end position="348"/>
    </location>
</feature>